<proteinExistence type="predicted"/>
<dbReference type="Pfam" id="PF12802">
    <property type="entry name" value="MarR_2"/>
    <property type="match status" value="1"/>
</dbReference>
<feature type="region of interest" description="Disordered" evidence="1">
    <location>
        <begin position="1"/>
        <end position="24"/>
    </location>
</feature>
<feature type="domain" description="HTH marR-type" evidence="2">
    <location>
        <begin position="25"/>
        <end position="157"/>
    </location>
</feature>
<organism evidence="3 4">
    <name type="scientific">Thiohalocapsa halophila</name>
    <dbReference type="NCBI Taxonomy" id="69359"/>
    <lineage>
        <taxon>Bacteria</taxon>
        <taxon>Pseudomonadati</taxon>
        <taxon>Pseudomonadota</taxon>
        <taxon>Gammaproteobacteria</taxon>
        <taxon>Chromatiales</taxon>
        <taxon>Chromatiaceae</taxon>
        <taxon>Thiohalocapsa</taxon>
    </lineage>
</organism>
<name>A0ABS1CFK1_9GAMM</name>
<dbReference type="PANTHER" id="PTHR33164">
    <property type="entry name" value="TRANSCRIPTIONAL REGULATOR, MARR FAMILY"/>
    <property type="match status" value="1"/>
</dbReference>
<gene>
    <name evidence="3" type="ORF">CKO31_07975</name>
</gene>
<dbReference type="Gene3D" id="1.10.10.10">
    <property type="entry name" value="Winged helix-like DNA-binding domain superfamily/Winged helix DNA-binding domain"/>
    <property type="match status" value="1"/>
</dbReference>
<protein>
    <recommendedName>
        <fullName evidence="2">HTH marR-type domain-containing protein</fullName>
    </recommendedName>
</protein>
<dbReference type="SUPFAM" id="SSF46785">
    <property type="entry name" value="Winged helix' DNA-binding domain"/>
    <property type="match status" value="1"/>
</dbReference>
<dbReference type="InterPro" id="IPR039422">
    <property type="entry name" value="MarR/SlyA-like"/>
</dbReference>
<dbReference type="EMBL" id="NRRV01000015">
    <property type="protein sequence ID" value="MBK1630682.1"/>
    <property type="molecule type" value="Genomic_DNA"/>
</dbReference>
<sequence length="195" mass="20982">MSERLRSQQEPPPGGDGRKSNTDRTDEVLVALRRVIRAVDLHSRALVRSHGLTAPQALVLKEIAAAGELPVGGVAQRVNLSHATITDIVNRLERRGLVVRARSETDRRRVLVRATPEASQTLKRAPPLLQDAFAARFAKLADWEQTLLLASLQRIAALMDAERLEAAPVLAAGTVEEAAEAPAGTDGAEDEPGTL</sequence>
<evidence type="ECO:0000256" key="1">
    <source>
        <dbReference type="SAM" id="MobiDB-lite"/>
    </source>
</evidence>
<keyword evidence="4" id="KW-1185">Reference proteome</keyword>
<dbReference type="Proteomes" id="UP000748752">
    <property type="component" value="Unassembled WGS sequence"/>
</dbReference>
<dbReference type="InterPro" id="IPR036388">
    <property type="entry name" value="WH-like_DNA-bd_sf"/>
</dbReference>
<dbReference type="PROSITE" id="PS50995">
    <property type="entry name" value="HTH_MARR_2"/>
    <property type="match status" value="1"/>
</dbReference>
<dbReference type="SMART" id="SM00347">
    <property type="entry name" value="HTH_MARR"/>
    <property type="match status" value="1"/>
</dbReference>
<reference evidence="3 4" key="1">
    <citation type="journal article" date="2020" name="Microorganisms">
        <title>Osmotic Adaptation and Compatible Solute Biosynthesis of Phototrophic Bacteria as Revealed from Genome Analyses.</title>
        <authorList>
            <person name="Imhoff J.F."/>
            <person name="Rahn T."/>
            <person name="Kunzel S."/>
            <person name="Keller A."/>
            <person name="Neulinger S.C."/>
        </authorList>
    </citation>
    <scope>NUCLEOTIDE SEQUENCE [LARGE SCALE GENOMIC DNA]</scope>
    <source>
        <strain evidence="3 4">DSM 6210</strain>
    </source>
</reference>
<accession>A0ABS1CFK1</accession>
<evidence type="ECO:0000313" key="3">
    <source>
        <dbReference type="EMBL" id="MBK1630682.1"/>
    </source>
</evidence>
<comment type="caution">
    <text evidence="3">The sequence shown here is derived from an EMBL/GenBank/DDBJ whole genome shotgun (WGS) entry which is preliminary data.</text>
</comment>
<dbReference type="InterPro" id="IPR000835">
    <property type="entry name" value="HTH_MarR-typ"/>
</dbReference>
<dbReference type="InterPro" id="IPR036390">
    <property type="entry name" value="WH_DNA-bd_sf"/>
</dbReference>
<evidence type="ECO:0000259" key="2">
    <source>
        <dbReference type="PROSITE" id="PS50995"/>
    </source>
</evidence>
<evidence type="ECO:0000313" key="4">
    <source>
        <dbReference type="Proteomes" id="UP000748752"/>
    </source>
</evidence>
<dbReference type="PANTHER" id="PTHR33164:SF89">
    <property type="entry name" value="MARR FAMILY REGULATORY PROTEIN"/>
    <property type="match status" value="1"/>
</dbReference>
<dbReference type="RefSeq" id="WP_200235800.1">
    <property type="nucleotide sequence ID" value="NZ_NRRV01000015.1"/>
</dbReference>